<evidence type="ECO:0000256" key="2">
    <source>
        <dbReference type="ARBA" id="ARBA00022670"/>
    </source>
</evidence>
<feature type="domain" description="EF-hand" evidence="11">
    <location>
        <begin position="719"/>
        <end position="754"/>
    </location>
</feature>
<evidence type="ECO:0000313" key="12">
    <source>
        <dbReference type="Ensembl" id="ENSPREP00000001359.1"/>
    </source>
</evidence>
<feature type="domain" description="Calpain catalytic" evidence="10">
    <location>
        <begin position="134"/>
        <end position="432"/>
    </location>
</feature>
<dbReference type="Gene3D" id="3.90.70.10">
    <property type="entry name" value="Cysteine proteinases"/>
    <property type="match status" value="1"/>
</dbReference>
<dbReference type="GO" id="GO:0004198">
    <property type="term" value="F:calcium-dependent cysteine-type endopeptidase activity"/>
    <property type="evidence" value="ECO:0007669"/>
    <property type="project" value="InterPro"/>
</dbReference>
<dbReference type="InterPro" id="IPR022682">
    <property type="entry name" value="Calpain_domain_III"/>
</dbReference>
<dbReference type="PRINTS" id="PR00704">
    <property type="entry name" value="CALPAIN"/>
</dbReference>
<dbReference type="InterPro" id="IPR011992">
    <property type="entry name" value="EF-hand-dom_pair"/>
</dbReference>
<dbReference type="OMA" id="QAVGMQC"/>
<dbReference type="KEGG" id="pret:103474658"/>
<dbReference type="Pfam" id="PF00648">
    <property type="entry name" value="Peptidase_C2"/>
    <property type="match status" value="1"/>
</dbReference>
<dbReference type="SUPFAM" id="SSF54001">
    <property type="entry name" value="Cysteine proteinases"/>
    <property type="match status" value="1"/>
</dbReference>
<dbReference type="Ensembl" id="ENSPRET00000001400.1">
    <property type="protein sequence ID" value="ENSPREP00000001359.1"/>
    <property type="gene ID" value="ENSPREG00000000933.1"/>
</dbReference>
<evidence type="ECO:0000256" key="3">
    <source>
        <dbReference type="ARBA" id="ARBA00022723"/>
    </source>
</evidence>
<organism evidence="12 13">
    <name type="scientific">Poecilia reticulata</name>
    <name type="common">Guppy</name>
    <name type="synonym">Acanthophacelus reticulatus</name>
    <dbReference type="NCBI Taxonomy" id="8081"/>
    <lineage>
        <taxon>Eukaryota</taxon>
        <taxon>Metazoa</taxon>
        <taxon>Chordata</taxon>
        <taxon>Craniata</taxon>
        <taxon>Vertebrata</taxon>
        <taxon>Euteleostomi</taxon>
        <taxon>Actinopterygii</taxon>
        <taxon>Neopterygii</taxon>
        <taxon>Teleostei</taxon>
        <taxon>Neoteleostei</taxon>
        <taxon>Acanthomorphata</taxon>
        <taxon>Ovalentaria</taxon>
        <taxon>Atherinomorphae</taxon>
        <taxon>Cyprinodontiformes</taxon>
        <taxon>Poeciliidae</taxon>
        <taxon>Poeciliinae</taxon>
        <taxon>Poecilia</taxon>
    </lineage>
</organism>
<dbReference type="GeneID" id="103474658"/>
<reference evidence="12" key="3">
    <citation type="submission" date="2025-09" db="UniProtKB">
        <authorList>
            <consortium name="Ensembl"/>
        </authorList>
    </citation>
    <scope>IDENTIFICATION</scope>
    <source>
        <strain evidence="12">Guanapo</strain>
    </source>
</reference>
<feature type="compositionally biased region" description="Polar residues" evidence="9">
    <location>
        <begin position="441"/>
        <end position="450"/>
    </location>
</feature>
<dbReference type="GO" id="GO:0006508">
    <property type="term" value="P:proteolysis"/>
    <property type="evidence" value="ECO:0007669"/>
    <property type="project" value="UniProtKB-KW"/>
</dbReference>
<keyword evidence="2 8" id="KW-0645">Protease</keyword>
<name>A0A3P9MVR1_POERE</name>
<accession>A0A3P9MVR1</accession>
<keyword evidence="3" id="KW-0479">Metal-binding</keyword>
<dbReference type="GO" id="GO:0030216">
    <property type="term" value="P:keratinocyte differentiation"/>
    <property type="evidence" value="ECO:0007669"/>
    <property type="project" value="Ensembl"/>
</dbReference>
<dbReference type="SMART" id="SM00720">
    <property type="entry name" value="calpain_III"/>
    <property type="match status" value="1"/>
</dbReference>
<evidence type="ECO:0000256" key="7">
    <source>
        <dbReference type="PIRSR" id="PIRSR622684-1"/>
    </source>
</evidence>
<dbReference type="GO" id="GO:0005737">
    <property type="term" value="C:cytoplasm"/>
    <property type="evidence" value="ECO:0007669"/>
    <property type="project" value="TreeGrafter"/>
</dbReference>
<dbReference type="RefSeq" id="XP_008424001.1">
    <property type="nucleotide sequence ID" value="XM_008425779.2"/>
</dbReference>
<comment type="similarity">
    <text evidence="1">Belongs to the peptidase C2 family.</text>
</comment>
<protein>
    <submittedName>
        <fullName evidence="12">Calpain 12</fullName>
    </submittedName>
</protein>
<feature type="region of interest" description="Disordered" evidence="9">
    <location>
        <begin position="485"/>
        <end position="522"/>
    </location>
</feature>
<evidence type="ECO:0000256" key="6">
    <source>
        <dbReference type="ARBA" id="ARBA00022837"/>
    </source>
</evidence>
<dbReference type="GO" id="GO:0005509">
    <property type="term" value="F:calcium ion binding"/>
    <property type="evidence" value="ECO:0007669"/>
    <property type="project" value="InterPro"/>
</dbReference>
<dbReference type="SUPFAM" id="SSF47473">
    <property type="entry name" value="EF-hand"/>
    <property type="match status" value="1"/>
</dbReference>
<dbReference type="InterPro" id="IPR022683">
    <property type="entry name" value="Calpain_III"/>
</dbReference>
<dbReference type="FunFam" id="2.60.120.380:FF:000011">
    <property type="entry name" value="Calpain 12"/>
    <property type="match status" value="1"/>
</dbReference>
<evidence type="ECO:0000313" key="13">
    <source>
        <dbReference type="Proteomes" id="UP000242638"/>
    </source>
</evidence>
<evidence type="ECO:0000259" key="11">
    <source>
        <dbReference type="PROSITE" id="PS50222"/>
    </source>
</evidence>
<dbReference type="OrthoDB" id="424753at2759"/>
<dbReference type="CDD" id="cd00044">
    <property type="entry name" value="CysPc"/>
    <property type="match status" value="1"/>
</dbReference>
<dbReference type="PROSITE" id="PS00139">
    <property type="entry name" value="THIOL_PROTEASE_CYS"/>
    <property type="match status" value="1"/>
</dbReference>
<dbReference type="FunFam" id="1.10.238.10:FF:000549">
    <property type="entry name" value="Calpain 12"/>
    <property type="match status" value="1"/>
</dbReference>
<evidence type="ECO:0000256" key="4">
    <source>
        <dbReference type="ARBA" id="ARBA00022801"/>
    </source>
</evidence>
<dbReference type="AlphaFoldDB" id="A0A3P9MVR1"/>
<evidence type="ECO:0000256" key="8">
    <source>
        <dbReference type="PROSITE-ProRule" id="PRU00239"/>
    </source>
</evidence>
<keyword evidence="5 8" id="KW-0788">Thiol protease</keyword>
<dbReference type="SUPFAM" id="SSF49758">
    <property type="entry name" value="Calpain large subunit, middle domain (domain III)"/>
    <property type="match status" value="2"/>
</dbReference>
<reference evidence="13" key="1">
    <citation type="submission" date="2013-11" db="EMBL/GenBank/DDBJ databases">
        <title>The genomic landscape of the Guanapo guppy.</title>
        <authorList>
            <person name="Kuenstner A."/>
            <person name="Dreyer C."/>
        </authorList>
    </citation>
    <scope>NUCLEOTIDE SEQUENCE</scope>
    <source>
        <strain evidence="13">Guanapo</strain>
    </source>
</reference>
<dbReference type="STRING" id="8081.ENSPREP00000001359"/>
<dbReference type="InterPro" id="IPR022684">
    <property type="entry name" value="Calpain_cysteine_protease"/>
</dbReference>
<dbReference type="InterPro" id="IPR038765">
    <property type="entry name" value="Papain-like_cys_pep_sf"/>
</dbReference>
<dbReference type="PANTHER" id="PTHR10183:SF393">
    <property type="entry name" value="CALPAIN-LIKE ISOFORM X1"/>
    <property type="match status" value="1"/>
</dbReference>
<feature type="compositionally biased region" description="Basic and acidic residues" evidence="9">
    <location>
        <begin position="506"/>
        <end position="519"/>
    </location>
</feature>
<dbReference type="SMART" id="SM00230">
    <property type="entry name" value="CysPc"/>
    <property type="match status" value="1"/>
</dbReference>
<dbReference type="GO" id="GO:0043066">
    <property type="term" value="P:negative regulation of apoptotic process"/>
    <property type="evidence" value="ECO:0007669"/>
    <property type="project" value="TreeGrafter"/>
</dbReference>
<feature type="active site" evidence="7 8">
    <location>
        <position position="191"/>
    </location>
</feature>
<keyword evidence="13" id="KW-1185">Reference proteome</keyword>
<reference evidence="12" key="2">
    <citation type="submission" date="2025-08" db="UniProtKB">
        <authorList>
            <consortium name="Ensembl"/>
        </authorList>
    </citation>
    <scope>IDENTIFICATION</scope>
    <source>
        <strain evidence="12">Guanapo</strain>
    </source>
</reference>
<dbReference type="PANTHER" id="PTHR10183">
    <property type="entry name" value="CALPAIN"/>
    <property type="match status" value="1"/>
</dbReference>
<dbReference type="Proteomes" id="UP000242638">
    <property type="component" value="Unassembled WGS sequence"/>
</dbReference>
<dbReference type="FunFam" id="3.90.70.10:FF:000001">
    <property type="entry name" value="Calpain-1 catalytic subunit"/>
    <property type="match status" value="1"/>
</dbReference>
<dbReference type="InterPro" id="IPR000169">
    <property type="entry name" value="Pept_cys_AS"/>
</dbReference>
<dbReference type="CDD" id="cd16182">
    <property type="entry name" value="EFh_PEF_Group_II_CAPN_like"/>
    <property type="match status" value="1"/>
</dbReference>
<dbReference type="CTD" id="147968"/>
<feature type="compositionally biased region" description="Acidic residues" evidence="9">
    <location>
        <begin position="487"/>
        <end position="505"/>
    </location>
</feature>
<dbReference type="CDD" id="cd00214">
    <property type="entry name" value="Calpain_III"/>
    <property type="match status" value="1"/>
</dbReference>
<evidence type="ECO:0000256" key="1">
    <source>
        <dbReference type="ARBA" id="ARBA00007623"/>
    </source>
</evidence>
<dbReference type="InterPro" id="IPR036213">
    <property type="entry name" value="Calpain_III_sf"/>
</dbReference>
<sequence length="816" mass="91242">MEEVPLNGRTAVFTLFFLSAQVMVDVKLDRSKPSLAPSHYRDSSSSGAPGPFCIPFWSGPSRGGAPWIRWVCALLFKCRPLSVCIFHQLGFPPPAGNMASDGAAAPLGSIDNPVKFQNQDFDALLQECLKDKKLFADPTFPAEQKSIGMPKDPNPAKEIKWKRPKEISADALFVEDTIGTTDICQGQLGDCWLLAALSALTVHSKLFATVVPSNQSLSDSYAGIFHFRFWQYGEWVEVVVDDRLPVREGRLLFSYSRTRNEFWSALVEKAYAKLVGSYGSLKGGNISEGMEDFTGGIAYSLPVTSRTPPVLWRILTAALSRGSLLSCFIQAKSYSEVGKVTADGLVKGHAYAITDTDKVARGSEEVLLLKLRNPWGFVEFCGSWSDKCKEWEDTEQSEKQRLKLKLEEDGEFWISPGDFSTMFNVVELCSVSPDSLEDGDASTSQSTWTISEHKGSWLPGSSAGGSRKYNKSFWKNPQFELVLREQDQEDDDEEEEEDDNDGDEDKVDKGDEVLKEKNKGGTQKQKAKHCTVLVELLQKNRRQNDKINFLYIAFHVYKVTPEVQGACLDRSFFMKNRPVGRSGSYRAQRGVWRKLRLDPGHYVIIGSTYQPNQPGEFFIRIFSKTRNTLGVQDFTCSSDYIPVMAAPVLPEDQTKVEKTFDEKAGPDDRLNAQEIMKLINSVFDKSCHLPLETCRQIIFGEDTEGRSTLSREQAEAVLADLRALQSIFVQFDEDSSGSISPFELSLALEAAGMKCDSKVVQLLSERFVGGEPHLSFRGFVSCISRLRKLFALFESETSPEVKDRGINSWLLQFLVL</sequence>
<dbReference type="InterPro" id="IPR001300">
    <property type="entry name" value="Peptidase_C2_calpain_cat"/>
</dbReference>
<dbReference type="PROSITE" id="PS00018">
    <property type="entry name" value="EF_HAND_1"/>
    <property type="match status" value="1"/>
</dbReference>
<feature type="active site" evidence="7 8">
    <location>
        <position position="373"/>
    </location>
</feature>
<dbReference type="Bgee" id="ENSPREG00000000933">
    <property type="expression patterns" value="Expressed in caudal fin and 1 other cell type or tissue"/>
</dbReference>
<feature type="active site" evidence="7 8">
    <location>
        <position position="349"/>
    </location>
</feature>
<dbReference type="Gene3D" id="1.10.238.10">
    <property type="entry name" value="EF-hand"/>
    <property type="match status" value="1"/>
</dbReference>
<keyword evidence="6" id="KW-0106">Calcium</keyword>
<dbReference type="Gene3D" id="2.60.120.380">
    <property type="match status" value="1"/>
</dbReference>
<keyword evidence="4 8" id="KW-0378">Hydrolase</keyword>
<feature type="region of interest" description="Disordered" evidence="9">
    <location>
        <begin position="433"/>
        <end position="466"/>
    </location>
</feature>
<dbReference type="InterPro" id="IPR002048">
    <property type="entry name" value="EF_hand_dom"/>
</dbReference>
<proteinExistence type="inferred from homology"/>
<dbReference type="InterPro" id="IPR018247">
    <property type="entry name" value="EF_Hand_1_Ca_BS"/>
</dbReference>
<dbReference type="PROSITE" id="PS50222">
    <property type="entry name" value="EF_HAND_2"/>
    <property type="match status" value="1"/>
</dbReference>
<evidence type="ECO:0000256" key="9">
    <source>
        <dbReference type="SAM" id="MobiDB-lite"/>
    </source>
</evidence>
<dbReference type="Pfam" id="PF01067">
    <property type="entry name" value="Calpain_III"/>
    <property type="match status" value="1"/>
</dbReference>
<dbReference type="GeneTree" id="ENSGT00940000166395"/>
<dbReference type="InterPro" id="IPR033883">
    <property type="entry name" value="C2_III"/>
</dbReference>
<evidence type="ECO:0000256" key="5">
    <source>
        <dbReference type="ARBA" id="ARBA00022807"/>
    </source>
</evidence>
<evidence type="ECO:0000259" key="10">
    <source>
        <dbReference type="PROSITE" id="PS50203"/>
    </source>
</evidence>
<dbReference type="PROSITE" id="PS50203">
    <property type="entry name" value="CALPAIN_CAT"/>
    <property type="match status" value="1"/>
</dbReference>